<evidence type="ECO:0000256" key="7">
    <source>
        <dbReference type="ARBA" id="ARBA00023310"/>
    </source>
</evidence>
<comment type="similarity">
    <text evidence="8">Belongs to the ATPase delta chain family.</text>
</comment>
<dbReference type="GO" id="GO:0016787">
    <property type="term" value="F:hydrolase activity"/>
    <property type="evidence" value="ECO:0007669"/>
    <property type="project" value="UniProtKB-KW"/>
</dbReference>
<gene>
    <name evidence="8 10" type="primary">atpH</name>
    <name evidence="8" type="synonym">atpD</name>
    <name evidence="10" type="ORF">GlitD10_0919</name>
</gene>
<dbReference type="Gene3D" id="1.10.520.20">
    <property type="entry name" value="N-terminal domain of the delta subunit of the F1F0-ATP synthase"/>
    <property type="match status" value="1"/>
</dbReference>
<comment type="subcellular location">
    <subcellularLocation>
        <location evidence="8">Cellular thylakoid membrane</location>
        <topology evidence="8">Peripheral membrane protein</topology>
    </subcellularLocation>
    <subcellularLocation>
        <location evidence="1">Membrane</location>
    </subcellularLocation>
</comment>
<keyword evidence="6 8" id="KW-0139">CF(1)</keyword>
<keyword evidence="2 8" id="KW-0813">Transport</keyword>
<evidence type="ECO:0000313" key="10">
    <source>
        <dbReference type="EMBL" id="APB33237.1"/>
    </source>
</evidence>
<dbReference type="GO" id="GO:0046933">
    <property type="term" value="F:proton-transporting ATP synthase activity, rotational mechanism"/>
    <property type="evidence" value="ECO:0007669"/>
    <property type="project" value="UniProtKB-UniRule"/>
</dbReference>
<evidence type="ECO:0000256" key="1">
    <source>
        <dbReference type="ARBA" id="ARBA00004370"/>
    </source>
</evidence>
<keyword evidence="11" id="KW-1185">Reference proteome</keyword>
<dbReference type="Pfam" id="PF00213">
    <property type="entry name" value="OSCP"/>
    <property type="match status" value="1"/>
</dbReference>
<dbReference type="InterPro" id="IPR026015">
    <property type="entry name" value="ATP_synth_OSCP/delta_N_sf"/>
</dbReference>
<dbReference type="RefSeq" id="WP_071453849.1">
    <property type="nucleotide sequence ID" value="NZ_CP017675.1"/>
</dbReference>
<dbReference type="AlphaFoldDB" id="A0A1J0ABE5"/>
<dbReference type="SUPFAM" id="SSF47928">
    <property type="entry name" value="N-terminal domain of the delta subunit of the F1F0-ATP synthase"/>
    <property type="match status" value="1"/>
</dbReference>
<protein>
    <recommendedName>
        <fullName evidence="8">ATP synthase subunit delta</fullName>
    </recommendedName>
    <alternativeName>
        <fullName evidence="8">ATP synthase F(1) sector subunit delta</fullName>
    </alternativeName>
    <alternativeName>
        <fullName evidence="8">F-type ATPase subunit delta</fullName>
        <shortName evidence="8">F-ATPase subunit delta</shortName>
    </alternativeName>
</protein>
<organism evidence="10 11">
    <name type="scientific">Gloeomargarita lithophora Alchichica-D10</name>
    <dbReference type="NCBI Taxonomy" id="1188229"/>
    <lineage>
        <taxon>Bacteria</taxon>
        <taxon>Bacillati</taxon>
        <taxon>Cyanobacteriota</taxon>
        <taxon>Cyanophyceae</taxon>
        <taxon>Gloeomargaritales</taxon>
        <taxon>Gloeomargaritaceae</taxon>
        <taxon>Gloeomargarita</taxon>
    </lineage>
</organism>
<dbReference type="HAMAP" id="MF_01416">
    <property type="entry name" value="ATP_synth_delta_bact"/>
    <property type="match status" value="1"/>
</dbReference>
<sequence length="184" mass="20348">MTAQIARLAEPYAEALLDLAQGQNQLATIEQELAQIKQLLHSAPELAQVLQQPTISLEQKKNVLRQVLAGQVQPLVLNFLLLLVDRGRIVLLERIITSFQDMARQLRGTQLARVRSAVALTPEQAQQLTERLTHLSGARQVELETAVDASLLGGFTVQLGSQFLDTSLRSQLQRLALRLSQSVV</sequence>
<keyword evidence="5 8" id="KW-0472">Membrane</keyword>
<proteinExistence type="inferred from homology"/>
<reference evidence="10 11" key="1">
    <citation type="submission" date="2016-10" db="EMBL/GenBank/DDBJ databases">
        <title>Description of Gloeomargarita lithophora gen. nov., sp. nov., a thylakoid-bearing basal-branching cyanobacterium with intracellular carbonates, and proposal for Gloeomargaritales ord. nov.</title>
        <authorList>
            <person name="Moreira D."/>
            <person name="Tavera R."/>
            <person name="Benzerara K."/>
            <person name="Skouri-Panet F."/>
            <person name="Couradeau E."/>
            <person name="Gerard E."/>
            <person name="Loussert C."/>
            <person name="Novelo E."/>
            <person name="Zivanovic Y."/>
            <person name="Lopez-Garcia P."/>
        </authorList>
    </citation>
    <scope>NUCLEOTIDE SEQUENCE [LARGE SCALE GENOMIC DNA]</scope>
    <source>
        <strain evidence="10 11">D10</strain>
    </source>
</reference>
<evidence type="ECO:0000256" key="3">
    <source>
        <dbReference type="ARBA" id="ARBA00022781"/>
    </source>
</evidence>
<comment type="function">
    <text evidence="8">F(1)F(0) ATP synthase produces ATP from ADP in the presence of a proton or sodium gradient. F-type ATPases consist of two structural domains, F(1) containing the extramembraneous catalytic core and F(0) containing the membrane proton channel, linked together by a central stalk and a peripheral stalk. During catalysis, ATP synthesis in the catalytic domain of F(1) is coupled via a rotary mechanism of the central stalk subunits to proton translocation.</text>
</comment>
<accession>A0A1J0ABE5</accession>
<dbReference type="GO" id="GO:0045259">
    <property type="term" value="C:proton-transporting ATP synthase complex"/>
    <property type="evidence" value="ECO:0007669"/>
    <property type="project" value="UniProtKB-KW"/>
</dbReference>
<dbReference type="GO" id="GO:0031676">
    <property type="term" value="C:plasma membrane-derived thylakoid membrane"/>
    <property type="evidence" value="ECO:0007669"/>
    <property type="project" value="UniProtKB-SubCell"/>
</dbReference>
<evidence type="ECO:0000256" key="6">
    <source>
        <dbReference type="ARBA" id="ARBA00023196"/>
    </source>
</evidence>
<keyword evidence="8" id="KW-0793">Thylakoid</keyword>
<evidence type="ECO:0000256" key="4">
    <source>
        <dbReference type="ARBA" id="ARBA00023065"/>
    </source>
</evidence>
<feature type="coiled-coil region" evidence="9">
    <location>
        <begin position="12"/>
        <end position="39"/>
    </location>
</feature>
<comment type="function">
    <text evidence="8">This protein is part of the stalk that links CF(0) to CF(1). It either transmits conformational changes from CF(0) to CF(1) or is implicated in proton conduction.</text>
</comment>
<keyword evidence="10" id="KW-0378">Hydrolase</keyword>
<evidence type="ECO:0000256" key="8">
    <source>
        <dbReference type="HAMAP-Rule" id="MF_01416"/>
    </source>
</evidence>
<dbReference type="EMBL" id="CP017675">
    <property type="protein sequence ID" value="APB33237.1"/>
    <property type="molecule type" value="Genomic_DNA"/>
</dbReference>
<dbReference type="PANTHER" id="PTHR11910">
    <property type="entry name" value="ATP SYNTHASE DELTA CHAIN"/>
    <property type="match status" value="1"/>
</dbReference>
<keyword evidence="7 8" id="KW-0066">ATP synthesis</keyword>
<dbReference type="OrthoDB" id="9802471at2"/>
<name>A0A1J0ABE5_9CYAN</name>
<evidence type="ECO:0000256" key="5">
    <source>
        <dbReference type="ARBA" id="ARBA00023136"/>
    </source>
</evidence>
<dbReference type="STRING" id="1188229.GlitD10_0919"/>
<keyword evidence="4 8" id="KW-0406">Ion transport</keyword>
<dbReference type="Proteomes" id="UP000180235">
    <property type="component" value="Chromosome"/>
</dbReference>
<keyword evidence="3 8" id="KW-0375">Hydrogen ion transport</keyword>
<keyword evidence="9" id="KW-0175">Coiled coil</keyword>
<dbReference type="InterPro" id="IPR020781">
    <property type="entry name" value="ATPase_OSCP/d_CS"/>
</dbReference>
<dbReference type="KEGG" id="glt:GlitD10_0919"/>
<dbReference type="InterPro" id="IPR000711">
    <property type="entry name" value="ATPase_OSCP/dsu"/>
</dbReference>
<dbReference type="PROSITE" id="PS00389">
    <property type="entry name" value="ATPASE_DELTA"/>
    <property type="match status" value="1"/>
</dbReference>
<evidence type="ECO:0000256" key="2">
    <source>
        <dbReference type="ARBA" id="ARBA00022448"/>
    </source>
</evidence>
<evidence type="ECO:0000313" key="11">
    <source>
        <dbReference type="Proteomes" id="UP000180235"/>
    </source>
</evidence>
<dbReference type="PRINTS" id="PR00125">
    <property type="entry name" value="ATPASEDELTA"/>
</dbReference>
<evidence type="ECO:0000256" key="9">
    <source>
        <dbReference type="SAM" id="Coils"/>
    </source>
</evidence>
<dbReference type="NCBIfam" id="TIGR01145">
    <property type="entry name" value="ATP_synt_delta"/>
    <property type="match status" value="1"/>
</dbReference>